<dbReference type="GO" id="GO:0003964">
    <property type="term" value="F:RNA-directed DNA polymerase activity"/>
    <property type="evidence" value="ECO:0007669"/>
    <property type="project" value="UniProtKB-KW"/>
</dbReference>
<protein>
    <recommendedName>
        <fullName evidence="7">Integrase catalytic domain-containing protein</fullName>
    </recommendedName>
</protein>
<evidence type="ECO:0000256" key="2">
    <source>
        <dbReference type="ARBA" id="ARBA00022695"/>
    </source>
</evidence>
<name>A0AAQ3UDG9_PASNO</name>
<evidence type="ECO:0000256" key="4">
    <source>
        <dbReference type="ARBA" id="ARBA00022759"/>
    </source>
</evidence>
<evidence type="ECO:0000259" key="7">
    <source>
        <dbReference type="PROSITE" id="PS50994"/>
    </source>
</evidence>
<dbReference type="PANTHER" id="PTHR37984">
    <property type="entry name" value="PROTEIN CBG26694"/>
    <property type="match status" value="1"/>
</dbReference>
<dbReference type="GO" id="GO:0015074">
    <property type="term" value="P:DNA integration"/>
    <property type="evidence" value="ECO:0007669"/>
    <property type="project" value="InterPro"/>
</dbReference>
<organism evidence="8 9">
    <name type="scientific">Paspalum notatum var. saurae</name>
    <dbReference type="NCBI Taxonomy" id="547442"/>
    <lineage>
        <taxon>Eukaryota</taxon>
        <taxon>Viridiplantae</taxon>
        <taxon>Streptophyta</taxon>
        <taxon>Embryophyta</taxon>
        <taxon>Tracheophyta</taxon>
        <taxon>Spermatophyta</taxon>
        <taxon>Magnoliopsida</taxon>
        <taxon>Liliopsida</taxon>
        <taxon>Poales</taxon>
        <taxon>Poaceae</taxon>
        <taxon>PACMAD clade</taxon>
        <taxon>Panicoideae</taxon>
        <taxon>Andropogonodae</taxon>
        <taxon>Paspaleae</taxon>
        <taxon>Paspalinae</taxon>
        <taxon>Paspalum</taxon>
    </lineage>
</organism>
<dbReference type="InterPro" id="IPR041588">
    <property type="entry name" value="Integrase_H2C2"/>
</dbReference>
<proteinExistence type="predicted"/>
<accession>A0AAQ3UDG9</accession>
<dbReference type="CDD" id="cd09274">
    <property type="entry name" value="RNase_HI_RT_Ty3"/>
    <property type="match status" value="1"/>
</dbReference>
<dbReference type="Gene3D" id="1.10.340.70">
    <property type="match status" value="1"/>
</dbReference>
<dbReference type="SUPFAM" id="SSF56672">
    <property type="entry name" value="DNA/RNA polymerases"/>
    <property type="match status" value="1"/>
</dbReference>
<dbReference type="EMBL" id="CP144752">
    <property type="protein sequence ID" value="WVZ90105.1"/>
    <property type="molecule type" value="Genomic_DNA"/>
</dbReference>
<dbReference type="GO" id="GO:0016787">
    <property type="term" value="F:hydrolase activity"/>
    <property type="evidence" value="ECO:0007669"/>
    <property type="project" value="UniProtKB-KW"/>
</dbReference>
<evidence type="ECO:0000256" key="3">
    <source>
        <dbReference type="ARBA" id="ARBA00022722"/>
    </source>
</evidence>
<dbReference type="InterPro" id="IPR012337">
    <property type="entry name" value="RNaseH-like_sf"/>
</dbReference>
<evidence type="ECO:0000256" key="1">
    <source>
        <dbReference type="ARBA" id="ARBA00022679"/>
    </source>
</evidence>
<evidence type="ECO:0000256" key="5">
    <source>
        <dbReference type="ARBA" id="ARBA00022801"/>
    </source>
</evidence>
<keyword evidence="3" id="KW-0540">Nuclease</keyword>
<evidence type="ECO:0000256" key="6">
    <source>
        <dbReference type="ARBA" id="ARBA00022918"/>
    </source>
</evidence>
<reference evidence="8 9" key="1">
    <citation type="submission" date="2024-02" db="EMBL/GenBank/DDBJ databases">
        <title>High-quality chromosome-scale genome assembly of Pensacola bahiagrass (Paspalum notatum Flugge var. saurae).</title>
        <authorList>
            <person name="Vega J.M."/>
            <person name="Podio M."/>
            <person name="Orjuela J."/>
            <person name="Siena L.A."/>
            <person name="Pessino S.C."/>
            <person name="Combes M.C."/>
            <person name="Mariac C."/>
            <person name="Albertini E."/>
            <person name="Pupilli F."/>
            <person name="Ortiz J.P.A."/>
            <person name="Leblanc O."/>
        </authorList>
    </citation>
    <scope>NUCLEOTIDE SEQUENCE [LARGE SCALE GENOMIC DNA]</scope>
    <source>
        <strain evidence="8">R1</strain>
        <tissue evidence="8">Leaf</tissue>
    </source>
</reference>
<dbReference type="Gene3D" id="3.10.20.370">
    <property type="match status" value="1"/>
</dbReference>
<feature type="domain" description="Integrase catalytic" evidence="7">
    <location>
        <begin position="241"/>
        <end position="404"/>
    </location>
</feature>
<dbReference type="PANTHER" id="PTHR37984:SF5">
    <property type="entry name" value="PROTEIN NYNRIN-LIKE"/>
    <property type="match status" value="1"/>
</dbReference>
<dbReference type="GO" id="GO:0003676">
    <property type="term" value="F:nucleic acid binding"/>
    <property type="evidence" value="ECO:0007669"/>
    <property type="project" value="InterPro"/>
</dbReference>
<keyword evidence="1" id="KW-0808">Transferase</keyword>
<dbReference type="Pfam" id="PF17921">
    <property type="entry name" value="Integrase_H2C2"/>
    <property type="match status" value="1"/>
</dbReference>
<sequence length="456" mass="53153">MTSLLEKDAEFKWIADKQAAFDELKKRLTTAPVLTLPDQQKKFTVYCDASRDGLGCVLMQEGKVVAYGSRQLRKHEVNYMTHDLELAAVVYALKIWRHYLFGQRCEIYTDHKSLMYIFTQNELNMHQCTWLELIKDYDLEIHYHPGKANVVANALSRKSYANMALERICVPNIDSIRKLILSEAYDTAYSIHPGSTKMYYDLKERFWWPRMKREVAEYVAVCDTCQRVKAEHQRSAGLLQPLKVPEWKWEEITMDFIVGLPRTQKGNNSIWVMVGRLTKVAHFIPVNTTYSGARLAELYISRIVCLHGVSKKIISDRRSQFTSRFWEQLHDSLDTKLKFSTAYHPQTDGQTERTNQVLEDMLRACAIQYGTSWDKCLPYAEFSYNNSYQASLKKSPFEALYGRRCRTPLFWDQIREKQVFGPGITEDAEQQLWVVQENLKIASQDQRVMLIIAEES</sequence>
<evidence type="ECO:0000313" key="9">
    <source>
        <dbReference type="Proteomes" id="UP001341281"/>
    </source>
</evidence>
<keyword evidence="6" id="KW-0695">RNA-directed DNA polymerase</keyword>
<dbReference type="Proteomes" id="UP001341281">
    <property type="component" value="Chromosome 08"/>
</dbReference>
<dbReference type="AlphaFoldDB" id="A0AAQ3UDG9"/>
<dbReference type="InterPro" id="IPR036397">
    <property type="entry name" value="RNaseH_sf"/>
</dbReference>
<dbReference type="PROSITE" id="PS50994">
    <property type="entry name" value="INTEGRASE"/>
    <property type="match status" value="1"/>
</dbReference>
<dbReference type="InterPro" id="IPR041373">
    <property type="entry name" value="RT_RNaseH"/>
</dbReference>
<keyword evidence="9" id="KW-1185">Reference proteome</keyword>
<keyword evidence="5" id="KW-0378">Hydrolase</keyword>
<gene>
    <name evidence="8" type="ORF">U9M48_036435</name>
</gene>
<dbReference type="InterPro" id="IPR043502">
    <property type="entry name" value="DNA/RNA_pol_sf"/>
</dbReference>
<dbReference type="InterPro" id="IPR050951">
    <property type="entry name" value="Retrovirus_Pol_polyprotein"/>
</dbReference>
<keyword evidence="2" id="KW-0548">Nucleotidyltransferase</keyword>
<dbReference type="Pfam" id="PF17917">
    <property type="entry name" value="RT_RNaseH"/>
    <property type="match status" value="1"/>
</dbReference>
<keyword evidence="4" id="KW-0255">Endonuclease</keyword>
<evidence type="ECO:0000313" key="8">
    <source>
        <dbReference type="EMBL" id="WVZ90105.1"/>
    </source>
</evidence>
<dbReference type="InterPro" id="IPR001584">
    <property type="entry name" value="Integrase_cat-core"/>
</dbReference>
<dbReference type="Gene3D" id="3.30.420.10">
    <property type="entry name" value="Ribonuclease H-like superfamily/Ribonuclease H"/>
    <property type="match status" value="1"/>
</dbReference>
<dbReference type="GO" id="GO:0004519">
    <property type="term" value="F:endonuclease activity"/>
    <property type="evidence" value="ECO:0007669"/>
    <property type="project" value="UniProtKB-KW"/>
</dbReference>
<dbReference type="FunFam" id="3.10.20.370:FF:000001">
    <property type="entry name" value="Retrovirus-related Pol polyprotein from transposon 17.6-like protein"/>
    <property type="match status" value="1"/>
</dbReference>
<dbReference type="SUPFAM" id="SSF53098">
    <property type="entry name" value="Ribonuclease H-like"/>
    <property type="match status" value="1"/>
</dbReference>